<evidence type="ECO:0000256" key="2">
    <source>
        <dbReference type="ARBA" id="ARBA00022801"/>
    </source>
</evidence>
<feature type="domain" description="UvrD-like helicase C-terminal" evidence="5">
    <location>
        <begin position="473"/>
        <end position="547"/>
    </location>
</feature>
<dbReference type="InterPro" id="IPR014017">
    <property type="entry name" value="DNA_helicase_UvrD-like_C"/>
</dbReference>
<organism evidence="6 7">
    <name type="scientific">Curtobacterium subtropicum</name>
    <dbReference type="NCBI Taxonomy" id="3055138"/>
    <lineage>
        <taxon>Bacteria</taxon>
        <taxon>Bacillati</taxon>
        <taxon>Actinomycetota</taxon>
        <taxon>Actinomycetes</taxon>
        <taxon>Micrococcales</taxon>
        <taxon>Microbacteriaceae</taxon>
        <taxon>Curtobacterium</taxon>
    </lineage>
</organism>
<dbReference type="Gene3D" id="3.40.50.300">
    <property type="entry name" value="P-loop containing nucleotide triphosphate hydrolases"/>
    <property type="match status" value="2"/>
</dbReference>
<comment type="caution">
    <text evidence="6">The sequence shown here is derived from an EMBL/GenBank/DDBJ whole genome shotgun (WGS) entry which is preliminary data.</text>
</comment>
<name>A0ABT7TD38_9MICO</name>
<dbReference type="Pfam" id="PF13361">
    <property type="entry name" value="UvrD_C"/>
    <property type="match status" value="1"/>
</dbReference>
<gene>
    <name evidence="6" type="ORF">QUG98_03380</name>
</gene>
<evidence type="ECO:0000313" key="7">
    <source>
        <dbReference type="Proteomes" id="UP001235720"/>
    </source>
</evidence>
<dbReference type="InterPro" id="IPR000212">
    <property type="entry name" value="DNA_helicase_UvrD/REP"/>
</dbReference>
<keyword evidence="2" id="KW-0378">Hydrolase</keyword>
<evidence type="ECO:0000256" key="4">
    <source>
        <dbReference type="ARBA" id="ARBA00022840"/>
    </source>
</evidence>
<dbReference type="SUPFAM" id="SSF52540">
    <property type="entry name" value="P-loop containing nucleoside triphosphate hydrolases"/>
    <property type="match status" value="1"/>
</dbReference>
<evidence type="ECO:0000256" key="3">
    <source>
        <dbReference type="ARBA" id="ARBA00022806"/>
    </source>
</evidence>
<evidence type="ECO:0000259" key="5">
    <source>
        <dbReference type="Pfam" id="PF13361"/>
    </source>
</evidence>
<protein>
    <submittedName>
        <fullName evidence="6">UvrD-helicase domain-containing protein</fullName>
    </submittedName>
</protein>
<proteinExistence type="predicted"/>
<sequence>MDKALQASAESESQSAFAQIVDALQQKKSFKLEAGAGAGKTFSLVQALDRILGDRQAFLPLPYQRVACLTYTNVARDEIRARVGVDSAILVDTLHGFLWEMIAPFQKPMLERLRSLGRVQFDEVDAGDIVAVEYTLGIPSVRDKVASLHHEDVPSLAAELFREQKFVKVIADRFPVVFVDEYQDTPAGFLEAALVGFDGLDRPPIVGLFGDAWQQIYDDTCGSIERQGLSAIPKKANFRSDRAVVDLLNKLRPSLPQAPSDKAMDGSVTIFHTNHWVGERQKGQWKGQISEEATSESLAQVREWLVENGMIDGLDDVKILMLTHSSIGNELGYPSLSRVFRYNDSFIKKQDPTIEFFSDSLEPALEAYEQRRFGLMFSRLGGRMPLLRSAGDKLRWAAGLSSLTAVCGTGTVGDVLDAIQDVKLFSLPSRVASREADSRRAADVADPRRLVEHRKLRDVSYSEIRALRSYLAEQSVFSTKHSVKGAEFDNVLVVVGRGWSKYDFGKMLAADPDAHMNEKERASYERARNLFYVACSRAKKNLVLLFVQELDAPAEARLHEFVGQNNIHEVKFS</sequence>
<reference evidence="6 7" key="1">
    <citation type="submission" date="2023-06" db="EMBL/GenBank/DDBJ databases">
        <authorList>
            <person name="Feng G."/>
            <person name="Li J."/>
            <person name="Zhu H."/>
        </authorList>
    </citation>
    <scope>NUCLEOTIDE SEQUENCE [LARGE SCALE GENOMIC DNA]</scope>
    <source>
        <strain evidence="6 7">RHCJP20</strain>
    </source>
</reference>
<dbReference type="Pfam" id="PF13245">
    <property type="entry name" value="AAA_19"/>
    <property type="match status" value="1"/>
</dbReference>
<dbReference type="Proteomes" id="UP001235720">
    <property type="component" value="Unassembled WGS sequence"/>
</dbReference>
<dbReference type="PANTHER" id="PTHR11070:SF2">
    <property type="entry name" value="ATP-DEPENDENT DNA HELICASE SRS2"/>
    <property type="match status" value="1"/>
</dbReference>
<dbReference type="EMBL" id="JAUCMM010000002">
    <property type="protein sequence ID" value="MDM7887487.1"/>
    <property type="molecule type" value="Genomic_DNA"/>
</dbReference>
<keyword evidence="3" id="KW-0347">Helicase</keyword>
<evidence type="ECO:0000313" key="6">
    <source>
        <dbReference type="EMBL" id="MDM7887487.1"/>
    </source>
</evidence>
<keyword evidence="4" id="KW-0067">ATP-binding</keyword>
<evidence type="ECO:0000256" key="1">
    <source>
        <dbReference type="ARBA" id="ARBA00022741"/>
    </source>
</evidence>
<keyword evidence="1" id="KW-0547">Nucleotide-binding</keyword>
<dbReference type="RefSeq" id="WP_289469220.1">
    <property type="nucleotide sequence ID" value="NZ_JAUCMM010000002.1"/>
</dbReference>
<keyword evidence="7" id="KW-1185">Reference proteome</keyword>
<accession>A0ABT7TD38</accession>
<dbReference type="PANTHER" id="PTHR11070">
    <property type="entry name" value="UVRD / RECB / PCRA DNA HELICASE FAMILY MEMBER"/>
    <property type="match status" value="1"/>
</dbReference>
<dbReference type="InterPro" id="IPR027417">
    <property type="entry name" value="P-loop_NTPase"/>
</dbReference>